<evidence type="ECO:0000313" key="8">
    <source>
        <dbReference type="Proteomes" id="UP000838756"/>
    </source>
</evidence>
<comment type="subcellular location">
    <subcellularLocation>
        <location evidence="1">Cytoplasm</location>
    </subcellularLocation>
</comment>
<comment type="caution">
    <text evidence="7">The sequence shown here is derived from an EMBL/GenBank/DDBJ whole genome shotgun (WGS) entry which is preliminary data.</text>
</comment>
<gene>
    <name evidence="7" type="primary">jg24250</name>
    <name evidence="7" type="ORF">PAEG_LOCUS7325</name>
</gene>
<dbReference type="Pfam" id="PF01044">
    <property type="entry name" value="Vinculin"/>
    <property type="match status" value="1"/>
</dbReference>
<dbReference type="AlphaFoldDB" id="A0A8S4QXP5"/>
<feature type="region of interest" description="Disordered" evidence="6">
    <location>
        <begin position="1"/>
        <end position="74"/>
    </location>
</feature>
<evidence type="ECO:0000256" key="6">
    <source>
        <dbReference type="SAM" id="MobiDB-lite"/>
    </source>
</evidence>
<sequence>NQSCKRCGRSPVSPVRPAAAAASLARSPHLDAHPAAERAAQASAPHPQCAPAPPAPPDTDDEGEDIFRRQPHPSQPILVAAHNLHKAVREWSSKDNEIIAAAKRMAILMARLSDLVRSDSK</sequence>
<dbReference type="InterPro" id="IPR036723">
    <property type="entry name" value="Alpha-catenin/vinculin-like_sf"/>
</dbReference>
<dbReference type="Gene3D" id="1.20.120.230">
    <property type="entry name" value="Alpha-catenin/vinculin-like"/>
    <property type="match status" value="1"/>
</dbReference>
<dbReference type="EMBL" id="CAKXAJ010021716">
    <property type="protein sequence ID" value="CAH2226630.1"/>
    <property type="molecule type" value="Genomic_DNA"/>
</dbReference>
<dbReference type="GO" id="GO:0071944">
    <property type="term" value="C:cell periphery"/>
    <property type="evidence" value="ECO:0007669"/>
    <property type="project" value="UniProtKB-ARBA"/>
</dbReference>
<dbReference type="SUPFAM" id="SSF47220">
    <property type="entry name" value="alpha-catenin/vinculin-like"/>
    <property type="match status" value="1"/>
</dbReference>
<proteinExistence type="inferred from homology"/>
<keyword evidence="4" id="KW-0963">Cytoplasm</keyword>
<keyword evidence="5" id="KW-0009">Actin-binding</keyword>
<feature type="compositionally biased region" description="Pro residues" evidence="6">
    <location>
        <begin position="48"/>
        <end position="57"/>
    </location>
</feature>
<dbReference type="PRINTS" id="PR00806">
    <property type="entry name" value="VINCULIN"/>
</dbReference>
<evidence type="ECO:0000256" key="2">
    <source>
        <dbReference type="ARBA" id="ARBA00008376"/>
    </source>
</evidence>
<dbReference type="GO" id="GO:0051015">
    <property type="term" value="F:actin filament binding"/>
    <property type="evidence" value="ECO:0007669"/>
    <property type="project" value="InterPro"/>
</dbReference>
<comment type="similarity">
    <text evidence="2">Belongs to the vinculin/alpha-catenin family.</text>
</comment>
<feature type="compositionally biased region" description="Low complexity" evidence="6">
    <location>
        <begin position="37"/>
        <end position="47"/>
    </location>
</feature>
<feature type="non-terminal residue" evidence="7">
    <location>
        <position position="121"/>
    </location>
</feature>
<evidence type="ECO:0000256" key="5">
    <source>
        <dbReference type="ARBA" id="ARBA00023203"/>
    </source>
</evidence>
<dbReference type="InterPro" id="IPR006077">
    <property type="entry name" value="Vinculin/catenin"/>
</dbReference>
<dbReference type="InterPro" id="IPR017997">
    <property type="entry name" value="Vinculin"/>
</dbReference>
<organism evidence="7 8">
    <name type="scientific">Pararge aegeria aegeria</name>
    <dbReference type="NCBI Taxonomy" id="348720"/>
    <lineage>
        <taxon>Eukaryota</taxon>
        <taxon>Metazoa</taxon>
        <taxon>Ecdysozoa</taxon>
        <taxon>Arthropoda</taxon>
        <taxon>Hexapoda</taxon>
        <taxon>Insecta</taxon>
        <taxon>Pterygota</taxon>
        <taxon>Neoptera</taxon>
        <taxon>Endopterygota</taxon>
        <taxon>Lepidoptera</taxon>
        <taxon>Glossata</taxon>
        <taxon>Ditrysia</taxon>
        <taxon>Papilionoidea</taxon>
        <taxon>Nymphalidae</taxon>
        <taxon>Satyrinae</taxon>
        <taxon>Satyrini</taxon>
        <taxon>Parargina</taxon>
        <taxon>Pararge</taxon>
    </lineage>
</organism>
<name>A0A8S4QXP5_9NEOP</name>
<dbReference type="GO" id="GO:0007155">
    <property type="term" value="P:cell adhesion"/>
    <property type="evidence" value="ECO:0007669"/>
    <property type="project" value="InterPro"/>
</dbReference>
<evidence type="ECO:0000313" key="7">
    <source>
        <dbReference type="EMBL" id="CAH2226630.1"/>
    </source>
</evidence>
<dbReference type="Proteomes" id="UP000838756">
    <property type="component" value="Unassembled WGS sequence"/>
</dbReference>
<accession>A0A8S4QXP5</accession>
<feature type="non-terminal residue" evidence="7">
    <location>
        <position position="1"/>
    </location>
</feature>
<evidence type="ECO:0000256" key="3">
    <source>
        <dbReference type="ARBA" id="ARBA00014125"/>
    </source>
</evidence>
<keyword evidence="8" id="KW-1185">Reference proteome</keyword>
<dbReference type="GO" id="GO:0005737">
    <property type="term" value="C:cytoplasm"/>
    <property type="evidence" value="ECO:0007669"/>
    <property type="project" value="UniProtKB-SubCell"/>
</dbReference>
<feature type="compositionally biased region" description="Low complexity" evidence="6">
    <location>
        <begin position="9"/>
        <end position="27"/>
    </location>
</feature>
<dbReference type="PANTHER" id="PTHR46180">
    <property type="entry name" value="VINCULIN"/>
    <property type="match status" value="1"/>
</dbReference>
<dbReference type="OrthoDB" id="29742at2759"/>
<evidence type="ECO:0000256" key="4">
    <source>
        <dbReference type="ARBA" id="ARBA00022490"/>
    </source>
</evidence>
<reference evidence="7" key="1">
    <citation type="submission" date="2022-03" db="EMBL/GenBank/DDBJ databases">
        <authorList>
            <person name="Lindestad O."/>
        </authorList>
    </citation>
    <scope>NUCLEOTIDE SEQUENCE</scope>
</reference>
<protein>
    <recommendedName>
        <fullName evidence="3">Vinculin</fullName>
    </recommendedName>
</protein>
<evidence type="ECO:0000256" key="1">
    <source>
        <dbReference type="ARBA" id="ARBA00004496"/>
    </source>
</evidence>